<dbReference type="Gene3D" id="3.10.105.10">
    <property type="entry name" value="Dipeptide-binding Protein, Domain 3"/>
    <property type="match status" value="1"/>
</dbReference>
<gene>
    <name evidence="1" type="ORF">L0635_01135</name>
</gene>
<organism evidence="1 2">
    <name type="scientific">Vreelandella janggokensis</name>
    <dbReference type="NCBI Taxonomy" id="370767"/>
    <lineage>
        <taxon>Bacteria</taxon>
        <taxon>Pseudomonadati</taxon>
        <taxon>Pseudomonadota</taxon>
        <taxon>Gammaproteobacteria</taxon>
        <taxon>Oceanospirillales</taxon>
        <taxon>Halomonadaceae</taxon>
        <taxon>Vreelandella</taxon>
    </lineage>
</organism>
<accession>A0ABT4IRQ0</accession>
<proteinExistence type="predicted"/>
<dbReference type="Proteomes" id="UP001321125">
    <property type="component" value="Unassembled WGS sequence"/>
</dbReference>
<dbReference type="EMBL" id="JAKNQU010000001">
    <property type="protein sequence ID" value="MCZ0925684.1"/>
    <property type="molecule type" value="Genomic_DNA"/>
</dbReference>
<evidence type="ECO:0000313" key="2">
    <source>
        <dbReference type="Proteomes" id="UP001321125"/>
    </source>
</evidence>
<keyword evidence="2" id="KW-1185">Reference proteome</keyword>
<name>A0ABT4IRQ0_9GAMM</name>
<dbReference type="RefSeq" id="WP_268900870.1">
    <property type="nucleotide sequence ID" value="NZ_JAKNQU010000001.1"/>
</dbReference>
<evidence type="ECO:0000313" key="1">
    <source>
        <dbReference type="EMBL" id="MCZ0925684.1"/>
    </source>
</evidence>
<protein>
    <submittedName>
        <fullName evidence="1">Uncharacterized protein</fullName>
    </submittedName>
</protein>
<sequence length="513" mass="55447">MLATRSLPLILAIGLVMAPTPAAAFFFGIGFSLPPPAIQANLDIPFFEESEAELVLRFNPGSEAVADPAIRDVVAAVMLLGIADEAIFPRTAGSSNLELSAPAFTGPITEYRKALADFDGPDASIAALADASGMTPGNSMPVLSSLDPEAMVGVGNGRAVLRQSFQRLTEAGYTLGNGARLLTEDGVPVELDIAIAAPFVTLQQRHALQAATTNMMRLGITVHVRESADPDTTPVLKESDAMIALEDSNLYETLLGWVLSLNWKDTPVDAFIVGLPKPLTPHQEVTAFALLDDYLTGMGYAVSLAHTTPVGDYTESAERALLWRTAETRAYLSRVCGEDWRSLYTGYTDTELVFRRQDHPLVMYLPKQGGVGKNLRVALLATEEQVGIPDQGIVRVQPIGLHDASLDEALWDGRPIDIPVKRLGRTLVLTDPTAYLDIARRVNRVSRTDGITTVPMVFQENIEGELRTQQPKQDHFISADALIDHDFAGVPLCATKIYDSEEALTFSHLASGE</sequence>
<comment type="caution">
    <text evidence="1">The sequence shown here is derived from an EMBL/GenBank/DDBJ whole genome shotgun (WGS) entry which is preliminary data.</text>
</comment>
<reference evidence="1 2" key="1">
    <citation type="submission" date="2022-02" db="EMBL/GenBank/DDBJ databases">
        <title>Study of halophilic communities from a Mexican lake.</title>
        <authorList>
            <person name="Hernandez-Soto L.M."/>
            <person name="Martinez-Abarca F."/>
            <person name="Ramirez-Saad H.C."/>
            <person name="Aguirre-Garrido J.F."/>
        </authorList>
    </citation>
    <scope>NUCLEOTIDE SEQUENCE [LARGE SCALE GENOMIC DNA]</scope>
    <source>
        <strain evidence="1 2">Hjan13</strain>
    </source>
</reference>